<dbReference type="PROSITE" id="PS51384">
    <property type="entry name" value="FAD_FR"/>
    <property type="match status" value="1"/>
</dbReference>
<keyword evidence="7 8" id="KW-0472">Membrane</keyword>
<dbReference type="InterPro" id="IPR000778">
    <property type="entry name" value="Cyt_b245_heavy_chain"/>
</dbReference>
<evidence type="ECO:0000256" key="5">
    <source>
        <dbReference type="ARBA" id="ARBA00022989"/>
    </source>
</evidence>
<dbReference type="GO" id="GO:0000293">
    <property type="term" value="F:ferric-chelate reductase activity"/>
    <property type="evidence" value="ECO:0007669"/>
    <property type="project" value="TreeGrafter"/>
</dbReference>
<dbReference type="OrthoDB" id="167398at2759"/>
<dbReference type="EMBL" id="DF973489">
    <property type="protein sequence ID" value="GAU32365.1"/>
    <property type="molecule type" value="Genomic_DNA"/>
</dbReference>
<evidence type="ECO:0000256" key="7">
    <source>
        <dbReference type="ARBA" id="ARBA00023136"/>
    </source>
</evidence>
<dbReference type="PRINTS" id="PR00466">
    <property type="entry name" value="GP91PHOX"/>
</dbReference>
<dbReference type="GO" id="GO:0005886">
    <property type="term" value="C:plasma membrane"/>
    <property type="evidence" value="ECO:0007669"/>
    <property type="project" value="TreeGrafter"/>
</dbReference>
<evidence type="ECO:0000256" key="3">
    <source>
        <dbReference type="ARBA" id="ARBA00022692"/>
    </source>
</evidence>
<comment type="subcellular location">
    <subcellularLocation>
        <location evidence="1">Membrane</location>
        <topology evidence="1">Multi-pass membrane protein</topology>
    </subcellularLocation>
</comment>
<protein>
    <recommendedName>
        <fullName evidence="9">FAD-binding FR-type domain-containing protein</fullName>
    </recommendedName>
</protein>
<dbReference type="Gene3D" id="2.40.30.10">
    <property type="entry name" value="Translation factors"/>
    <property type="match status" value="1"/>
</dbReference>
<dbReference type="InterPro" id="IPR050369">
    <property type="entry name" value="RBOH/FRE"/>
</dbReference>
<dbReference type="InterPro" id="IPR017927">
    <property type="entry name" value="FAD-bd_FR_type"/>
</dbReference>
<dbReference type="InterPro" id="IPR013130">
    <property type="entry name" value="Fe3_Rdtase_TM_dom"/>
</dbReference>
<gene>
    <name evidence="10" type="ORF">TSUD_44080</name>
</gene>
<dbReference type="PANTHER" id="PTHR11972">
    <property type="entry name" value="NADPH OXIDASE"/>
    <property type="match status" value="1"/>
</dbReference>
<evidence type="ECO:0000256" key="8">
    <source>
        <dbReference type="SAM" id="Phobius"/>
    </source>
</evidence>
<accession>A0A2Z6N8V7</accession>
<evidence type="ECO:0000256" key="1">
    <source>
        <dbReference type="ARBA" id="ARBA00004141"/>
    </source>
</evidence>
<feature type="transmembrane region" description="Helical" evidence="8">
    <location>
        <begin position="207"/>
        <end position="235"/>
    </location>
</feature>
<keyword evidence="11" id="KW-1185">Reference proteome</keyword>
<keyword evidence="6" id="KW-0560">Oxidoreductase</keyword>
<feature type="transmembrane region" description="Helical" evidence="8">
    <location>
        <begin position="121"/>
        <end position="146"/>
    </location>
</feature>
<keyword evidence="2" id="KW-0285">Flavoprotein</keyword>
<dbReference type="SFLD" id="SFLDG01168">
    <property type="entry name" value="Ferric_reductase_subgroup_(FRE"/>
    <property type="match status" value="1"/>
</dbReference>
<dbReference type="CDD" id="cd06186">
    <property type="entry name" value="NOX_Duox_like_FAD_NADP"/>
    <property type="match status" value="1"/>
</dbReference>
<evidence type="ECO:0000256" key="6">
    <source>
        <dbReference type="ARBA" id="ARBA00023002"/>
    </source>
</evidence>
<dbReference type="InterPro" id="IPR017938">
    <property type="entry name" value="Riboflavin_synthase-like_b-brl"/>
</dbReference>
<keyword evidence="5 8" id="KW-1133">Transmembrane helix</keyword>
<evidence type="ECO:0000313" key="11">
    <source>
        <dbReference type="Proteomes" id="UP000242715"/>
    </source>
</evidence>
<dbReference type="SUPFAM" id="SSF63380">
    <property type="entry name" value="Riboflavin synthase domain-like"/>
    <property type="match status" value="1"/>
</dbReference>
<keyword evidence="3 8" id="KW-0812">Transmembrane</keyword>
<evidence type="ECO:0000256" key="2">
    <source>
        <dbReference type="ARBA" id="ARBA00022630"/>
    </source>
</evidence>
<organism evidence="10 11">
    <name type="scientific">Trifolium subterraneum</name>
    <name type="common">Subterranean clover</name>
    <dbReference type="NCBI Taxonomy" id="3900"/>
    <lineage>
        <taxon>Eukaryota</taxon>
        <taxon>Viridiplantae</taxon>
        <taxon>Streptophyta</taxon>
        <taxon>Embryophyta</taxon>
        <taxon>Tracheophyta</taxon>
        <taxon>Spermatophyta</taxon>
        <taxon>Magnoliopsida</taxon>
        <taxon>eudicotyledons</taxon>
        <taxon>Gunneridae</taxon>
        <taxon>Pentapetalae</taxon>
        <taxon>rosids</taxon>
        <taxon>fabids</taxon>
        <taxon>Fabales</taxon>
        <taxon>Fabaceae</taxon>
        <taxon>Papilionoideae</taxon>
        <taxon>50 kb inversion clade</taxon>
        <taxon>NPAAA clade</taxon>
        <taxon>Hologalegina</taxon>
        <taxon>IRL clade</taxon>
        <taxon>Trifolieae</taxon>
        <taxon>Trifolium</taxon>
    </lineage>
</organism>
<sequence>MFLGWLTVWILLPTKIYFSTLIPSLQNKLNSTYFREQGINLLLYTFPIMFIGALSCIYLHLHQEKITDKLHSRRWEVKLRSVSLRFGYTGNICLAFLFFPVTRGSSILPLVGLTSESSIKYHIWLGHLSMLLFSAHAIGFIIYWAITNQLIKVGSFGYDKLLEWSKTYVSNVAGEIAILIALAMWITSIPRIRRKMYEVFFYTHHLYILYILFYAIHVGVVDMCMIAPGIFLFLIDRHLRFLQSRQNAQLLSVRLLPCAALELNFSKNPSLYYNPTSFVFINVPKVSKLQWHPFTMNSSCNMETNQLSVTIKNVGSWSNKLYQELSSTSLDHLHVSVEGPYGPHTAQFLWHEQIVMNYVDLTMLDLMLPISGSTTQISNLQLQIEAYITREKEEPSRDTQKHIQTIWFKPNLADSPISARRNTLENKQIMNVEVQTPKTLPGSWIYGSEREVESLPHQSLMQATRVHFGARPDLKSKLCGR</sequence>
<evidence type="ECO:0000256" key="4">
    <source>
        <dbReference type="ARBA" id="ARBA00022827"/>
    </source>
</evidence>
<dbReference type="Pfam" id="PF08022">
    <property type="entry name" value="FAD_binding_8"/>
    <property type="match status" value="1"/>
</dbReference>
<keyword evidence="4" id="KW-0274">FAD</keyword>
<evidence type="ECO:0000313" key="10">
    <source>
        <dbReference type="EMBL" id="GAU32365.1"/>
    </source>
</evidence>
<feature type="transmembrane region" description="Helical" evidence="8">
    <location>
        <begin position="82"/>
        <end position="101"/>
    </location>
</feature>
<reference evidence="11" key="1">
    <citation type="journal article" date="2017" name="Front. Plant Sci.">
        <title>Climate Clever Clovers: New Paradigm to Reduce the Environmental Footprint of Ruminants by Breeding Low Methanogenic Forages Utilizing Haplotype Variation.</title>
        <authorList>
            <person name="Kaur P."/>
            <person name="Appels R."/>
            <person name="Bayer P.E."/>
            <person name="Keeble-Gagnere G."/>
            <person name="Wang J."/>
            <person name="Hirakawa H."/>
            <person name="Shirasawa K."/>
            <person name="Vercoe P."/>
            <person name="Stefanova K."/>
            <person name="Durmic Z."/>
            <person name="Nichols P."/>
            <person name="Revell C."/>
            <person name="Isobe S.N."/>
            <person name="Edwards D."/>
            <person name="Erskine W."/>
        </authorList>
    </citation>
    <scope>NUCLEOTIDE SEQUENCE [LARGE SCALE GENOMIC DNA]</scope>
    <source>
        <strain evidence="11">cv. Daliak</strain>
    </source>
</reference>
<evidence type="ECO:0000259" key="9">
    <source>
        <dbReference type="PROSITE" id="PS51384"/>
    </source>
</evidence>
<dbReference type="Proteomes" id="UP000242715">
    <property type="component" value="Unassembled WGS sequence"/>
</dbReference>
<feature type="domain" description="FAD-binding FR-type" evidence="9">
    <location>
        <begin position="243"/>
        <end position="347"/>
    </location>
</feature>
<feature type="transmembrane region" description="Helical" evidence="8">
    <location>
        <begin position="42"/>
        <end position="61"/>
    </location>
</feature>
<dbReference type="AlphaFoldDB" id="A0A2Z6N8V7"/>
<name>A0A2Z6N8V7_TRISU</name>
<feature type="transmembrane region" description="Helical" evidence="8">
    <location>
        <begin position="167"/>
        <end position="187"/>
    </location>
</feature>
<dbReference type="InterPro" id="IPR013112">
    <property type="entry name" value="FAD-bd_8"/>
</dbReference>
<dbReference type="Pfam" id="PF01794">
    <property type="entry name" value="Ferric_reduct"/>
    <property type="match status" value="1"/>
</dbReference>
<proteinExistence type="predicted"/>
<feature type="non-terminal residue" evidence="10">
    <location>
        <position position="481"/>
    </location>
</feature>
<dbReference type="SFLD" id="SFLDS00052">
    <property type="entry name" value="Ferric_Reductase_Domain"/>
    <property type="match status" value="1"/>
</dbReference>
<dbReference type="PANTHER" id="PTHR11972:SF79">
    <property type="entry name" value="FERRIC REDUCTION OXIDASE 4-RELATED"/>
    <property type="match status" value="1"/>
</dbReference>